<evidence type="ECO:0000313" key="1">
    <source>
        <dbReference type="EMBL" id="AGX42657.1"/>
    </source>
</evidence>
<keyword evidence="2" id="KW-1185">Reference proteome</keyword>
<proteinExistence type="predicted"/>
<accession>U5MT82</accession>
<dbReference type="PATRIC" id="fig|1345695.10.peg.3780"/>
<name>U5MT82_CLOSA</name>
<reference evidence="1 2" key="1">
    <citation type="journal article" date="2013" name="Genome Announc.">
        <title>Complete Genome Sequence of the Solvent Producer Clostridium saccharobutylicum NCP262 (DSM 13864).</title>
        <authorList>
            <person name="Poehlein A."/>
            <person name="Hartwich K."/>
            <person name="Krabben P."/>
            <person name="Ehrenreich A."/>
            <person name="Liebl W."/>
            <person name="Durre P."/>
            <person name="Gottschalk G."/>
            <person name="Daniel R."/>
        </authorList>
    </citation>
    <scope>NUCLEOTIDE SEQUENCE [LARGE SCALE GENOMIC DNA]</scope>
    <source>
        <strain evidence="1">DSM 13864</strain>
    </source>
</reference>
<dbReference type="EMBL" id="CP006721">
    <property type="protein sequence ID" value="AGX42657.1"/>
    <property type="molecule type" value="Genomic_DNA"/>
</dbReference>
<evidence type="ECO:0000313" key="2">
    <source>
        <dbReference type="Proteomes" id="UP000017118"/>
    </source>
</evidence>
<sequence length="84" mass="9766">MYNKNILDKFNKEEIIIIPDSEIFVSYKSNPLFVLILSQFGKLKNEISSNDYFLIFDISASGIKNSDIGDYAYDDFFGMYKDKL</sequence>
<protein>
    <submittedName>
        <fullName evidence="1">Uncharacterized protein</fullName>
    </submittedName>
</protein>
<dbReference type="GeneID" id="55474150"/>
<dbReference type="KEGG" id="csb:CLSA_c16600"/>
<dbReference type="RefSeq" id="WP_022745142.1">
    <property type="nucleotide sequence ID" value="NC_022571.1"/>
</dbReference>
<dbReference type="HOGENOM" id="CLU_2521774_0_0_9"/>
<dbReference type="Proteomes" id="UP000017118">
    <property type="component" value="Chromosome"/>
</dbReference>
<gene>
    <name evidence="1" type="ORF">CLSA_c16600</name>
</gene>
<organism evidence="1 2">
    <name type="scientific">Clostridium saccharobutylicum DSM 13864</name>
    <dbReference type="NCBI Taxonomy" id="1345695"/>
    <lineage>
        <taxon>Bacteria</taxon>
        <taxon>Bacillati</taxon>
        <taxon>Bacillota</taxon>
        <taxon>Clostridia</taxon>
        <taxon>Eubacteriales</taxon>
        <taxon>Clostridiaceae</taxon>
        <taxon>Clostridium</taxon>
    </lineage>
</organism>
<dbReference type="AlphaFoldDB" id="U5MT82"/>